<dbReference type="AlphaFoldDB" id="A0A266Q5K7"/>
<dbReference type="GO" id="GO:0006935">
    <property type="term" value="P:chemotaxis"/>
    <property type="evidence" value="ECO:0007669"/>
    <property type="project" value="InterPro"/>
</dbReference>
<keyword evidence="6" id="KW-0472">Membrane</keyword>
<feature type="domain" description="Methyl-accepting transducer" evidence="7">
    <location>
        <begin position="375"/>
        <end position="611"/>
    </location>
</feature>
<dbReference type="PRINTS" id="PR00260">
    <property type="entry name" value="CHEMTRNSDUCR"/>
</dbReference>
<dbReference type="SMART" id="SM00283">
    <property type="entry name" value="MA"/>
    <property type="match status" value="1"/>
</dbReference>
<feature type="transmembrane region" description="Helical" evidence="6">
    <location>
        <begin position="294"/>
        <end position="318"/>
    </location>
</feature>
<comment type="caution">
    <text evidence="10">The sequence shown here is derived from an EMBL/GenBank/DDBJ whole genome shotgun (WGS) entry which is preliminary data.</text>
</comment>
<evidence type="ECO:0000313" key="10">
    <source>
        <dbReference type="EMBL" id="OZY85120.1"/>
    </source>
</evidence>
<evidence type="ECO:0000259" key="7">
    <source>
        <dbReference type="PROSITE" id="PS50111"/>
    </source>
</evidence>
<organism evidence="10 11">
    <name type="scientific">Cellvibrio mixtus</name>
    <dbReference type="NCBI Taxonomy" id="39650"/>
    <lineage>
        <taxon>Bacteria</taxon>
        <taxon>Pseudomonadati</taxon>
        <taxon>Pseudomonadota</taxon>
        <taxon>Gammaproteobacteria</taxon>
        <taxon>Cellvibrionales</taxon>
        <taxon>Cellvibrionaceae</taxon>
        <taxon>Cellvibrio</taxon>
    </lineage>
</organism>
<evidence type="ECO:0000256" key="1">
    <source>
        <dbReference type="ARBA" id="ARBA00004429"/>
    </source>
</evidence>
<dbReference type="Pfam" id="PF17201">
    <property type="entry name" value="Cache_3-Cache_2"/>
    <property type="match status" value="1"/>
</dbReference>
<dbReference type="GO" id="GO:0005886">
    <property type="term" value="C:plasma membrane"/>
    <property type="evidence" value="ECO:0007669"/>
    <property type="project" value="UniProtKB-SubCell"/>
</dbReference>
<evidence type="ECO:0000256" key="2">
    <source>
        <dbReference type="ARBA" id="ARBA00022519"/>
    </source>
</evidence>
<name>A0A266Q5K7_9GAMM</name>
<keyword evidence="11" id="KW-1185">Reference proteome</keyword>
<dbReference type="InterPro" id="IPR003660">
    <property type="entry name" value="HAMP_dom"/>
</dbReference>
<evidence type="ECO:0000259" key="9">
    <source>
        <dbReference type="PROSITE" id="PS50885"/>
    </source>
</evidence>
<dbReference type="PANTHER" id="PTHR32089">
    <property type="entry name" value="METHYL-ACCEPTING CHEMOTAXIS PROTEIN MCPB"/>
    <property type="match status" value="1"/>
</dbReference>
<dbReference type="InterPro" id="IPR004089">
    <property type="entry name" value="MCPsignal_dom"/>
</dbReference>
<comment type="subcellular location">
    <subcellularLocation>
        <location evidence="1">Cell inner membrane</location>
        <topology evidence="1">Multi-pass membrane protein</topology>
    </subcellularLocation>
</comment>
<dbReference type="InterPro" id="IPR000727">
    <property type="entry name" value="T_SNARE_dom"/>
</dbReference>
<keyword evidence="6" id="KW-1133">Transmembrane helix</keyword>
<proteinExistence type="inferred from homology"/>
<dbReference type="Pfam" id="PF00015">
    <property type="entry name" value="MCPsignal"/>
    <property type="match status" value="1"/>
</dbReference>
<sequence length="647" mass="70255">MESLGYFMSITKKFMFALVGILFIGILLAAISIYMAERRSIQQQAELESQRISDDALRLLGVIDSIMSERVKNSMSLLRDLSQSLGPASQSTPISVNARSVPDLLLGEVPIGNQFDLVDKVTAIMGGTATIFSRDGNDFVRISTNVMTPTGRATGTLLAPQGAAIKQILQGKPFYGLVDILGTPYLTGYEPIRDSSGAVIGILYVGYKADLQELFSAIEKSRLLEQGFVAIRDNLGATRVHSTHLDTAEVDRIIRDKDPAWELNTRHFAAWDYDIITAYSRDEVATRVKASSSFLTMVLVVAGLIIVAIVYTLIQWVVVKPLHQTIARLHDIARGEGDLTLRFNSAAKDELAQLANGFDDLMDKLQHTINSVTQSTQQLFSSASQLEMIATDSTRSVTAQSRDINGIASAISAMTSQSREVAQNADRVMAAATQAKRDAEQGFHNLRNTINSTQALAGDIEQAAEGINALASASNEIGAVLNVIRSIAEQTNLLALNAAIEAARAGEQGRGFAVVADEVRSLASRTQASTEEVDKMVQRFQSNSIKAFEKMRAAENQVQTNVGAAASSGEFIQQVLLAVSELSRLNNEISHAVHEQSKVAEDIQSNINRISSNSEENHQRVQSTLQASEVVAGITREIQQHLASYKT</sequence>
<evidence type="ECO:0000256" key="6">
    <source>
        <dbReference type="SAM" id="Phobius"/>
    </source>
</evidence>
<comment type="similarity">
    <text evidence="4">Belongs to the methyl-accepting chemotaxis (MCP) protein family.</text>
</comment>
<dbReference type="PROSITE" id="PS50192">
    <property type="entry name" value="T_SNARE"/>
    <property type="match status" value="1"/>
</dbReference>
<keyword evidence="6" id="KW-0812">Transmembrane</keyword>
<protein>
    <recommendedName>
        <fullName evidence="12">Methyl-accepting chemotaxis protein</fullName>
    </recommendedName>
</protein>
<reference evidence="11" key="1">
    <citation type="submission" date="2017-05" db="EMBL/GenBank/DDBJ databases">
        <authorList>
            <person name="Barney B.M."/>
        </authorList>
    </citation>
    <scope>NUCLEOTIDE SEQUENCE [LARGE SCALE GENOMIC DNA]</scope>
    <source>
        <strain evidence="11">PSBB022</strain>
    </source>
</reference>
<dbReference type="CDD" id="cd06225">
    <property type="entry name" value="HAMP"/>
    <property type="match status" value="1"/>
</dbReference>
<dbReference type="InterPro" id="IPR033462">
    <property type="entry name" value="Cache_3-Cache_2"/>
</dbReference>
<dbReference type="GO" id="GO:0004888">
    <property type="term" value="F:transmembrane signaling receptor activity"/>
    <property type="evidence" value="ECO:0007669"/>
    <property type="project" value="InterPro"/>
</dbReference>
<gene>
    <name evidence="10" type="ORF">CBP51_18480</name>
</gene>
<feature type="domain" description="T-SNARE coiled-coil homology" evidence="8">
    <location>
        <begin position="572"/>
        <end position="624"/>
    </location>
</feature>
<dbReference type="FunFam" id="1.10.287.950:FF:000001">
    <property type="entry name" value="Methyl-accepting chemotaxis sensory transducer"/>
    <property type="match status" value="1"/>
</dbReference>
<dbReference type="SUPFAM" id="SSF58104">
    <property type="entry name" value="Methyl-accepting chemotaxis protein (MCP) signaling domain"/>
    <property type="match status" value="1"/>
</dbReference>
<dbReference type="CDD" id="cd11386">
    <property type="entry name" value="MCP_signal"/>
    <property type="match status" value="1"/>
</dbReference>
<evidence type="ECO:0000259" key="8">
    <source>
        <dbReference type="PROSITE" id="PS50192"/>
    </source>
</evidence>
<dbReference type="PANTHER" id="PTHR32089:SF112">
    <property type="entry name" value="LYSOZYME-LIKE PROTEIN-RELATED"/>
    <property type="match status" value="1"/>
</dbReference>
<accession>A0A266Q5K7</accession>
<dbReference type="PROSITE" id="PS50111">
    <property type="entry name" value="CHEMOTAXIS_TRANSDUC_2"/>
    <property type="match status" value="1"/>
</dbReference>
<keyword evidence="2" id="KW-0997">Cell inner membrane</keyword>
<dbReference type="Proteomes" id="UP000216101">
    <property type="component" value="Unassembled WGS sequence"/>
</dbReference>
<dbReference type="InterPro" id="IPR004090">
    <property type="entry name" value="Chemotax_Me-accpt_rcpt"/>
</dbReference>
<feature type="transmembrane region" description="Helical" evidence="6">
    <location>
        <begin position="14"/>
        <end position="36"/>
    </location>
</feature>
<evidence type="ECO:0008006" key="12">
    <source>
        <dbReference type="Google" id="ProtNLM"/>
    </source>
</evidence>
<dbReference type="PROSITE" id="PS50885">
    <property type="entry name" value="HAMP"/>
    <property type="match status" value="1"/>
</dbReference>
<evidence type="ECO:0000256" key="4">
    <source>
        <dbReference type="ARBA" id="ARBA00029447"/>
    </source>
</evidence>
<dbReference type="Gene3D" id="1.10.287.950">
    <property type="entry name" value="Methyl-accepting chemotaxis protein"/>
    <property type="match status" value="1"/>
</dbReference>
<dbReference type="SMART" id="SM00304">
    <property type="entry name" value="HAMP"/>
    <property type="match status" value="1"/>
</dbReference>
<keyword evidence="3 5" id="KW-0807">Transducer</keyword>
<dbReference type="GO" id="GO:0007165">
    <property type="term" value="P:signal transduction"/>
    <property type="evidence" value="ECO:0007669"/>
    <property type="project" value="UniProtKB-KW"/>
</dbReference>
<evidence type="ECO:0000256" key="5">
    <source>
        <dbReference type="PROSITE-ProRule" id="PRU00284"/>
    </source>
</evidence>
<dbReference type="InterPro" id="IPR029151">
    <property type="entry name" value="Sensor-like_sf"/>
</dbReference>
<evidence type="ECO:0000256" key="3">
    <source>
        <dbReference type="ARBA" id="ARBA00023224"/>
    </source>
</evidence>
<dbReference type="Pfam" id="PF00672">
    <property type="entry name" value="HAMP"/>
    <property type="match status" value="1"/>
</dbReference>
<keyword evidence="2" id="KW-1003">Cell membrane</keyword>
<dbReference type="EMBL" id="NHNI01000002">
    <property type="protein sequence ID" value="OZY85120.1"/>
    <property type="molecule type" value="Genomic_DNA"/>
</dbReference>
<feature type="domain" description="HAMP" evidence="9">
    <location>
        <begin position="316"/>
        <end position="370"/>
    </location>
</feature>
<dbReference type="SUPFAM" id="SSF103190">
    <property type="entry name" value="Sensory domain-like"/>
    <property type="match status" value="1"/>
</dbReference>
<evidence type="ECO:0000313" key="11">
    <source>
        <dbReference type="Proteomes" id="UP000216101"/>
    </source>
</evidence>